<gene>
    <name evidence="2" type="ORF">LAUMK136_04441</name>
</gene>
<feature type="region of interest" description="Disordered" evidence="1">
    <location>
        <begin position="91"/>
        <end position="118"/>
    </location>
</feature>
<protein>
    <submittedName>
        <fullName evidence="2">Uncharacterized protein</fullName>
    </submittedName>
</protein>
<dbReference type="Proteomes" id="UP000273307">
    <property type="component" value="Unassembled WGS sequence"/>
</dbReference>
<accession>A0A498QBN2</accession>
<evidence type="ECO:0000313" key="2">
    <source>
        <dbReference type="EMBL" id="VBA42173.1"/>
    </source>
</evidence>
<organism evidence="2 3">
    <name type="scientific">Mycobacterium attenuatum</name>
    <dbReference type="NCBI Taxonomy" id="2341086"/>
    <lineage>
        <taxon>Bacteria</taxon>
        <taxon>Bacillati</taxon>
        <taxon>Actinomycetota</taxon>
        <taxon>Actinomycetes</taxon>
        <taxon>Mycobacteriales</taxon>
        <taxon>Mycobacteriaceae</taxon>
        <taxon>Mycobacterium</taxon>
    </lineage>
</organism>
<reference evidence="2 3" key="1">
    <citation type="submission" date="2018-09" db="EMBL/GenBank/DDBJ databases">
        <authorList>
            <person name="Tagini F."/>
        </authorList>
    </citation>
    <scope>NUCLEOTIDE SEQUENCE [LARGE SCALE GENOMIC DNA]</scope>
    <source>
        <strain evidence="2 3">MK136</strain>
    </source>
</reference>
<dbReference type="RefSeq" id="WP_122497990.1">
    <property type="nucleotide sequence ID" value="NZ_UPHP01000120.1"/>
</dbReference>
<feature type="compositionally biased region" description="Polar residues" evidence="1">
    <location>
        <begin position="109"/>
        <end position="118"/>
    </location>
</feature>
<dbReference type="AlphaFoldDB" id="A0A498QBN2"/>
<sequence length="234" mass="25209">MSKLPHIPKLDAHRIAIVAESERATGSARATRPRRRKRAAAAALGALALTSGVTGALDIVSRPTASANGSNLGVGRLSITLTSHGGFKLDTCSSDSHQSSTSDEGDNRGATNNDANYTETVFSGGRTLTIEYESEEDYYTHFLPVESSNNNANNQTGETVSRPNIPGINSPNESLSDWAGDDGANPFILEYGLNENEDAGVELSRLNAMTAEEKQEQQTRVFDIIQEALERYDY</sequence>
<feature type="region of interest" description="Disordered" evidence="1">
    <location>
        <begin position="149"/>
        <end position="168"/>
    </location>
</feature>
<evidence type="ECO:0000313" key="3">
    <source>
        <dbReference type="Proteomes" id="UP000273307"/>
    </source>
</evidence>
<feature type="compositionally biased region" description="Low complexity" evidence="1">
    <location>
        <begin position="91"/>
        <end position="102"/>
    </location>
</feature>
<name>A0A498QBN2_9MYCO</name>
<keyword evidence="3" id="KW-1185">Reference proteome</keyword>
<evidence type="ECO:0000256" key="1">
    <source>
        <dbReference type="SAM" id="MobiDB-lite"/>
    </source>
</evidence>
<proteinExistence type="predicted"/>
<dbReference type="EMBL" id="UPHP01000120">
    <property type="protein sequence ID" value="VBA42173.1"/>
    <property type="molecule type" value="Genomic_DNA"/>
</dbReference>